<keyword evidence="5 7" id="KW-0472">Membrane</keyword>
<evidence type="ECO:0000256" key="2">
    <source>
        <dbReference type="ARBA" id="ARBA00008707"/>
    </source>
</evidence>
<dbReference type="PANTHER" id="PTHR31621">
    <property type="entry name" value="PROTEIN DMP3"/>
    <property type="match status" value="1"/>
</dbReference>
<keyword evidence="3 7" id="KW-0812">Transmembrane</keyword>
<evidence type="ECO:0000256" key="3">
    <source>
        <dbReference type="ARBA" id="ARBA00022692"/>
    </source>
</evidence>
<dbReference type="PANTHER" id="PTHR31621:SF27">
    <property type="entry name" value="OS01G0368500 PROTEIN"/>
    <property type="match status" value="1"/>
</dbReference>
<feature type="compositionally biased region" description="Low complexity" evidence="6">
    <location>
        <begin position="202"/>
        <end position="213"/>
    </location>
</feature>
<evidence type="ECO:0000313" key="9">
    <source>
        <dbReference type="Proteomes" id="UP000636709"/>
    </source>
</evidence>
<evidence type="ECO:0000313" key="8">
    <source>
        <dbReference type="EMBL" id="KAF8641948.1"/>
    </source>
</evidence>
<dbReference type="GO" id="GO:0016020">
    <property type="term" value="C:membrane"/>
    <property type="evidence" value="ECO:0007669"/>
    <property type="project" value="UniProtKB-SubCell"/>
</dbReference>
<dbReference type="Proteomes" id="UP000636709">
    <property type="component" value="Unassembled WGS sequence"/>
</dbReference>
<evidence type="ECO:0000256" key="7">
    <source>
        <dbReference type="SAM" id="Phobius"/>
    </source>
</evidence>
<organism evidence="8 9">
    <name type="scientific">Digitaria exilis</name>
    <dbReference type="NCBI Taxonomy" id="1010633"/>
    <lineage>
        <taxon>Eukaryota</taxon>
        <taxon>Viridiplantae</taxon>
        <taxon>Streptophyta</taxon>
        <taxon>Embryophyta</taxon>
        <taxon>Tracheophyta</taxon>
        <taxon>Spermatophyta</taxon>
        <taxon>Magnoliopsida</taxon>
        <taxon>Liliopsida</taxon>
        <taxon>Poales</taxon>
        <taxon>Poaceae</taxon>
        <taxon>PACMAD clade</taxon>
        <taxon>Panicoideae</taxon>
        <taxon>Panicodae</taxon>
        <taxon>Paniceae</taxon>
        <taxon>Anthephorinae</taxon>
        <taxon>Digitaria</taxon>
    </lineage>
</organism>
<accession>A0A834ZW66</accession>
<evidence type="ECO:0000256" key="4">
    <source>
        <dbReference type="ARBA" id="ARBA00022989"/>
    </source>
</evidence>
<sequence length="244" mass="26600">MPSDDHGDGQQQTKEDKDDHLKRGFFDKSIGTAAGLSKLLPTGTTMAFQTMAPSFTRGGMCGEDDVINVAFTWWLIVFLTLLCAVLSFTDSVRGKDGHTYYYGIAMRKRLVLFNHDEDKRQELADALTSKKMGWKDFLHAFFSAAVFMTLAFCDAGVQRCLVRSESPEWKQLLANLPLAVGFLASFVFIVFPSDRNGIGVETAPHPHTAAAPPDGGQTPTATPRNAGEHNTAAAGSHDELDSVV</sequence>
<evidence type="ECO:0000256" key="5">
    <source>
        <dbReference type="ARBA" id="ARBA00023136"/>
    </source>
</evidence>
<feature type="transmembrane region" description="Helical" evidence="7">
    <location>
        <begin position="172"/>
        <end position="191"/>
    </location>
</feature>
<comment type="caution">
    <text evidence="8">The sequence shown here is derived from an EMBL/GenBank/DDBJ whole genome shotgun (WGS) entry which is preliminary data.</text>
</comment>
<comment type="subcellular location">
    <subcellularLocation>
        <location evidence="1">Membrane</location>
        <topology evidence="1">Multi-pass membrane protein</topology>
    </subcellularLocation>
</comment>
<dbReference type="AlphaFoldDB" id="A0A834ZW66"/>
<protein>
    <submittedName>
        <fullName evidence="8">Uncharacterized protein</fullName>
    </submittedName>
</protein>
<feature type="region of interest" description="Disordered" evidence="6">
    <location>
        <begin position="200"/>
        <end position="244"/>
    </location>
</feature>
<evidence type="ECO:0000256" key="1">
    <source>
        <dbReference type="ARBA" id="ARBA00004141"/>
    </source>
</evidence>
<dbReference type="EMBL" id="JACEFO010003304">
    <property type="protein sequence ID" value="KAF8641948.1"/>
    <property type="molecule type" value="Genomic_DNA"/>
</dbReference>
<gene>
    <name evidence="8" type="ORF">HU200_067663</name>
</gene>
<evidence type="ECO:0000256" key="6">
    <source>
        <dbReference type="SAM" id="MobiDB-lite"/>
    </source>
</evidence>
<keyword evidence="9" id="KW-1185">Reference proteome</keyword>
<feature type="transmembrane region" description="Helical" evidence="7">
    <location>
        <begin position="66"/>
        <end position="88"/>
    </location>
</feature>
<dbReference type="OrthoDB" id="762629at2759"/>
<keyword evidence="4 7" id="KW-1133">Transmembrane helix</keyword>
<proteinExistence type="inferred from homology"/>
<comment type="similarity">
    <text evidence="2">Belongs to the plant DMP1 protein family.</text>
</comment>
<dbReference type="GO" id="GO:0005737">
    <property type="term" value="C:cytoplasm"/>
    <property type="evidence" value="ECO:0007669"/>
    <property type="project" value="UniProtKB-ARBA"/>
</dbReference>
<feature type="transmembrane region" description="Helical" evidence="7">
    <location>
        <begin position="137"/>
        <end position="157"/>
    </location>
</feature>
<reference evidence="8" key="1">
    <citation type="submission" date="2020-07" db="EMBL/GenBank/DDBJ databases">
        <title>Genome sequence and genetic diversity analysis of an under-domesticated orphan crop, white fonio (Digitaria exilis).</title>
        <authorList>
            <person name="Bennetzen J.L."/>
            <person name="Chen S."/>
            <person name="Ma X."/>
            <person name="Wang X."/>
            <person name="Yssel A.E.J."/>
            <person name="Chaluvadi S.R."/>
            <person name="Johnson M."/>
            <person name="Gangashetty P."/>
            <person name="Hamidou F."/>
            <person name="Sanogo M.D."/>
            <person name="Zwaenepoel A."/>
            <person name="Wallace J."/>
            <person name="Van De Peer Y."/>
            <person name="Van Deynze A."/>
        </authorList>
    </citation>
    <scope>NUCLEOTIDE SEQUENCE</scope>
    <source>
        <tissue evidence="8">Leaves</tissue>
    </source>
</reference>
<name>A0A834ZW66_9POAL</name>
<dbReference type="InterPro" id="IPR007770">
    <property type="entry name" value="DMP"/>
</dbReference>
<dbReference type="Pfam" id="PF05078">
    <property type="entry name" value="DUF679"/>
    <property type="match status" value="1"/>
</dbReference>
<dbReference type="GO" id="GO:0010256">
    <property type="term" value="P:endomembrane system organization"/>
    <property type="evidence" value="ECO:0007669"/>
    <property type="project" value="TreeGrafter"/>
</dbReference>